<dbReference type="InterPro" id="IPR036691">
    <property type="entry name" value="Endo/exonu/phosph_ase_sf"/>
</dbReference>
<feature type="active site" description="Proton acceptor" evidence="5">
    <location>
        <position position="246"/>
    </location>
</feature>
<dbReference type="GO" id="GO:0003906">
    <property type="term" value="F:DNA-(apurinic or apyrimidinic site) endonuclease activity"/>
    <property type="evidence" value="ECO:0007669"/>
    <property type="project" value="TreeGrafter"/>
</dbReference>
<sequence>MKIYSWNVNGIRAVMKKGFLDWLETASPDVVCLQEIKATPDQLGRSIDDIKGYHMVWNPAQRKGYSGVAIFSKIQPKGIHLGIGIERFDVEGRVIRLEFEEFDLFGVYFPNGTSGPERLQYKMEFYDAFLEHCEQLRREGKKLVITGDVNTAHCAIDLRNPKANAKNSGFLPEERAWMDKFIAKGYVDTFRNLHPDEPDHYTWWSYRANVRAKNVGWRIDYFFVTEDLTDQVRDSFIEASVMGSDHCPIGLQLDAS</sequence>
<dbReference type="PROSITE" id="PS51435">
    <property type="entry name" value="AP_NUCLEASE_F1_4"/>
    <property type="match status" value="1"/>
</dbReference>
<dbReference type="NCBIfam" id="TIGR00633">
    <property type="entry name" value="xth"/>
    <property type="match status" value="1"/>
</dbReference>
<feature type="active site" description="Proton donor/acceptor" evidence="5">
    <location>
        <position position="148"/>
    </location>
</feature>
<keyword evidence="2 6" id="KW-0479">Metal-binding</keyword>
<dbReference type="GO" id="GO:0003677">
    <property type="term" value="F:DNA binding"/>
    <property type="evidence" value="ECO:0007669"/>
    <property type="project" value="InterPro"/>
</dbReference>
<dbReference type="Pfam" id="PF03372">
    <property type="entry name" value="Exo_endo_phos"/>
    <property type="match status" value="1"/>
</dbReference>
<dbReference type="EC" id="3.1.11.2" evidence="9"/>
<comment type="cofactor">
    <cofactor evidence="6">
        <name>Mg(2+)</name>
        <dbReference type="ChEBI" id="CHEBI:18420"/>
    </cofactor>
    <cofactor evidence="6">
        <name>Mn(2+)</name>
        <dbReference type="ChEBI" id="CHEBI:29035"/>
    </cofactor>
    <text evidence="6">Probably binds two magnesium or manganese ions per subunit.</text>
</comment>
<dbReference type="EMBL" id="CP048620">
    <property type="protein sequence ID" value="QPJ66870.1"/>
    <property type="molecule type" value="Genomic_DNA"/>
</dbReference>
<dbReference type="PROSITE" id="PS00726">
    <property type="entry name" value="AP_NUCLEASE_F1_1"/>
    <property type="match status" value="1"/>
</dbReference>
<proteinExistence type="inferred from homology"/>
<evidence type="ECO:0000256" key="6">
    <source>
        <dbReference type="PIRSR" id="PIRSR604808-2"/>
    </source>
</evidence>
<dbReference type="GO" id="GO:0008081">
    <property type="term" value="F:phosphoric diester hydrolase activity"/>
    <property type="evidence" value="ECO:0007669"/>
    <property type="project" value="TreeGrafter"/>
</dbReference>
<reference evidence="10" key="1">
    <citation type="submission" date="2020-02" db="EMBL/GenBank/DDBJ databases">
        <title>Genomic and physiological characterization of two novel Nitrospinaceae genera.</title>
        <authorList>
            <person name="Mueller A.J."/>
            <person name="Jung M.-Y."/>
            <person name="Strachan C.R."/>
            <person name="Herbold C.W."/>
            <person name="Kirkegaard R.H."/>
            <person name="Daims H."/>
        </authorList>
    </citation>
    <scope>NUCLEOTIDE SEQUENCE [LARGE SCALE GENOMIC DNA]</scope>
</reference>
<dbReference type="PANTHER" id="PTHR22748:SF6">
    <property type="entry name" value="DNA-(APURINIC OR APYRIMIDINIC SITE) ENDONUCLEASE"/>
    <property type="match status" value="1"/>
</dbReference>
<dbReference type="GO" id="GO:0046872">
    <property type="term" value="F:metal ion binding"/>
    <property type="evidence" value="ECO:0007669"/>
    <property type="project" value="UniProtKB-KW"/>
</dbReference>
<dbReference type="Gene3D" id="3.60.10.10">
    <property type="entry name" value="Endonuclease/exonuclease/phosphatase"/>
    <property type="match status" value="1"/>
</dbReference>
<comment type="similarity">
    <text evidence="1">Belongs to the DNA repair enzymes AP/ExoA family.</text>
</comment>
<dbReference type="KEGG" id="nva:G3M78_14500"/>
<evidence type="ECO:0000256" key="4">
    <source>
        <dbReference type="ARBA" id="ARBA00022842"/>
    </source>
</evidence>
<dbReference type="GO" id="GO:0008311">
    <property type="term" value="F:double-stranded DNA 3'-5' DNA exonuclease activity"/>
    <property type="evidence" value="ECO:0007669"/>
    <property type="project" value="UniProtKB-EC"/>
</dbReference>
<feature type="site" description="Important for catalytic activity" evidence="7">
    <location>
        <position position="220"/>
    </location>
</feature>
<evidence type="ECO:0000313" key="10">
    <source>
        <dbReference type="Proteomes" id="UP000594464"/>
    </source>
</evidence>
<feature type="binding site" evidence="6">
    <location>
        <position position="7"/>
    </location>
    <ligand>
        <name>Mg(2+)</name>
        <dbReference type="ChEBI" id="CHEBI:18420"/>
        <label>1</label>
    </ligand>
</feature>
<dbReference type="Proteomes" id="UP000594464">
    <property type="component" value="Chromosome"/>
</dbReference>
<evidence type="ECO:0000313" key="9">
    <source>
        <dbReference type="EMBL" id="QPJ66870.1"/>
    </source>
</evidence>
<evidence type="ECO:0000256" key="5">
    <source>
        <dbReference type="PIRSR" id="PIRSR604808-1"/>
    </source>
</evidence>
<keyword evidence="3 9" id="KW-0378">Hydrolase</keyword>
<feature type="binding site" evidence="6">
    <location>
        <position position="35"/>
    </location>
    <ligand>
        <name>Mg(2+)</name>
        <dbReference type="ChEBI" id="CHEBI:18420"/>
        <label>1</label>
    </ligand>
</feature>
<dbReference type="SUPFAM" id="SSF56219">
    <property type="entry name" value="DNase I-like"/>
    <property type="match status" value="1"/>
</dbReference>
<dbReference type="PANTHER" id="PTHR22748">
    <property type="entry name" value="AP ENDONUCLEASE"/>
    <property type="match status" value="1"/>
</dbReference>
<feature type="binding site" evidence="6">
    <location>
        <position position="246"/>
    </location>
    <ligand>
        <name>Mg(2+)</name>
        <dbReference type="ChEBI" id="CHEBI:18420"/>
        <label>1</label>
    </ligand>
</feature>
<feature type="active site" evidence="5">
    <location>
        <position position="108"/>
    </location>
</feature>
<name>A0A7T0G4Y9_9BACT</name>
<evidence type="ECO:0000256" key="1">
    <source>
        <dbReference type="ARBA" id="ARBA00007092"/>
    </source>
</evidence>
<feature type="domain" description="Endonuclease/exonuclease/phosphatase" evidence="8">
    <location>
        <begin position="5"/>
        <end position="246"/>
    </location>
</feature>
<feature type="site" description="Transition state stabilizer" evidence="7">
    <location>
        <position position="150"/>
    </location>
</feature>
<dbReference type="InterPro" id="IPR020847">
    <property type="entry name" value="AP_endonuclease_F1_BS"/>
</dbReference>
<dbReference type="NCBIfam" id="TIGR00195">
    <property type="entry name" value="exoDNase_III"/>
    <property type="match status" value="1"/>
</dbReference>
<dbReference type="InterPro" id="IPR004808">
    <property type="entry name" value="AP_endonuc_1"/>
</dbReference>
<dbReference type="InterPro" id="IPR005135">
    <property type="entry name" value="Endo/exonuclease/phosphatase"/>
</dbReference>
<feature type="binding site" evidence="6">
    <location>
        <position position="148"/>
    </location>
    <ligand>
        <name>Mg(2+)</name>
        <dbReference type="ChEBI" id="CHEBI:18420"/>
        <label>1</label>
    </ligand>
</feature>
<evidence type="ECO:0000259" key="8">
    <source>
        <dbReference type="Pfam" id="PF03372"/>
    </source>
</evidence>
<dbReference type="CDD" id="cd09085">
    <property type="entry name" value="Mth212-like_AP-endo"/>
    <property type="match status" value="1"/>
</dbReference>
<dbReference type="AlphaFoldDB" id="A0A7T0G4Y9"/>
<evidence type="ECO:0000256" key="2">
    <source>
        <dbReference type="ARBA" id="ARBA00022723"/>
    </source>
</evidence>
<evidence type="ECO:0000256" key="3">
    <source>
        <dbReference type="ARBA" id="ARBA00022801"/>
    </source>
</evidence>
<dbReference type="FunFam" id="3.60.10.10:FF:000026">
    <property type="entry name" value="Exodeoxyribonuclease III"/>
    <property type="match status" value="1"/>
</dbReference>
<feature type="binding site" evidence="6">
    <location>
        <position position="150"/>
    </location>
    <ligand>
        <name>Mg(2+)</name>
        <dbReference type="ChEBI" id="CHEBI:18420"/>
        <label>1</label>
    </ligand>
</feature>
<dbReference type="GO" id="GO:0006284">
    <property type="term" value="P:base-excision repair"/>
    <property type="evidence" value="ECO:0007669"/>
    <property type="project" value="TreeGrafter"/>
</dbReference>
<evidence type="ECO:0000256" key="7">
    <source>
        <dbReference type="PIRSR" id="PIRSR604808-3"/>
    </source>
</evidence>
<organism evidence="9 10">
    <name type="scientific">Candidatus Nitrohelix vancouverensis</name>
    <dbReference type="NCBI Taxonomy" id="2705534"/>
    <lineage>
        <taxon>Bacteria</taxon>
        <taxon>Pseudomonadati</taxon>
        <taxon>Nitrospinota/Tectimicrobiota group</taxon>
        <taxon>Nitrospinota</taxon>
        <taxon>Nitrospinia</taxon>
        <taxon>Nitrospinales</taxon>
        <taxon>Nitrospinaceae</taxon>
        <taxon>Candidatus Nitrohelix</taxon>
    </lineage>
</organism>
<accession>A0A7T0G4Y9</accession>
<gene>
    <name evidence="9" type="primary">xth</name>
    <name evidence="9" type="ORF">G3M78_14500</name>
</gene>
<protein>
    <submittedName>
        <fullName evidence="9">Exodeoxyribonuclease III</fullName>
        <ecNumber evidence="9">3.1.11.2</ecNumber>
    </submittedName>
</protein>
<keyword evidence="4 6" id="KW-0460">Magnesium</keyword>
<feature type="binding site" evidence="6">
    <location>
        <position position="245"/>
    </location>
    <ligand>
        <name>Mg(2+)</name>
        <dbReference type="ChEBI" id="CHEBI:18420"/>
        <label>1</label>
    </ligand>
</feature>
<keyword evidence="6" id="KW-0464">Manganese</keyword>
<feature type="site" description="Interaction with DNA substrate" evidence="7">
    <location>
        <position position="246"/>
    </location>
</feature>